<reference evidence="2 3" key="1">
    <citation type="submission" date="2019-06" db="EMBL/GenBank/DDBJ databases">
        <title>Sequencing the genomes of 1000 actinobacteria strains.</title>
        <authorList>
            <person name="Klenk H.-P."/>
        </authorList>
    </citation>
    <scope>NUCLEOTIDE SEQUENCE [LARGE SCALE GENOMIC DNA]</scope>
    <source>
        <strain evidence="2 3">DSM 45301</strain>
    </source>
</reference>
<accession>A0A543CYN4</accession>
<dbReference type="InterPro" id="IPR022291">
    <property type="entry name" value="Bacteriocin_synth_cyclodeHase"/>
</dbReference>
<evidence type="ECO:0000313" key="3">
    <source>
        <dbReference type="Proteomes" id="UP000315677"/>
    </source>
</evidence>
<keyword evidence="1" id="KW-0472">Membrane</keyword>
<keyword evidence="1" id="KW-0812">Transmembrane</keyword>
<keyword evidence="1" id="KW-1133">Transmembrane helix</keyword>
<dbReference type="NCBIfam" id="TIGR03882">
    <property type="entry name" value="cyclo_dehyd_2"/>
    <property type="match status" value="1"/>
</dbReference>
<keyword evidence="3" id="KW-1185">Reference proteome</keyword>
<proteinExistence type="predicted"/>
<dbReference type="OrthoDB" id="4426339at2"/>
<protein>
    <submittedName>
        <fullName evidence="2">Bacteriocin biosynthesis cyclodehydratase domain-containing protein</fullName>
    </submittedName>
</protein>
<dbReference type="GO" id="GO:0008641">
    <property type="term" value="F:ubiquitin-like modifier activating enzyme activity"/>
    <property type="evidence" value="ECO:0007669"/>
    <property type="project" value="InterPro"/>
</dbReference>
<sequence length="347" mass="34513">MTAPPAPLPDALRLPPHRSVLRLGPGSRLLGLDPASALAVEDLPHALAEMLDELARPVPTAQLVGRAVARGAAAVEAEGLLRELLAAGAVIDAAGAERRERRRAESTVLVAGGGPLAVGVLLGLAAAGVGAVHVTTSGTVLAADLGTGYVDADRGRAREAATAAALERLLPGARTGPPPQRVVPDLVVLADAAASDPVHVAALHADGTAHLPVRLRDGAGIVGPLVLPGRTTCLGCLELERCARDPGWPTVSAQLVGTPGNADPACVAATAGLATAQALAALDALTGPGAEPVPTVDATVELDVDQAVLTRRGWSPHPSCGCGAARGGTRHGAATCAEGRAGDTIEG</sequence>
<dbReference type="Gene3D" id="3.40.50.720">
    <property type="entry name" value="NAD(P)-binding Rossmann-like Domain"/>
    <property type="match status" value="1"/>
</dbReference>
<dbReference type="RefSeq" id="WP_142063930.1">
    <property type="nucleotide sequence ID" value="NZ_VFPA01000007.1"/>
</dbReference>
<gene>
    <name evidence="2" type="ORF">FB558_8079</name>
</gene>
<dbReference type="EMBL" id="VFPA01000007">
    <property type="protein sequence ID" value="TQM02213.1"/>
    <property type="molecule type" value="Genomic_DNA"/>
</dbReference>
<dbReference type="InterPro" id="IPR035985">
    <property type="entry name" value="Ubiquitin-activating_enz"/>
</dbReference>
<comment type="caution">
    <text evidence="2">The sequence shown here is derived from an EMBL/GenBank/DDBJ whole genome shotgun (WGS) entry which is preliminary data.</text>
</comment>
<evidence type="ECO:0000256" key="1">
    <source>
        <dbReference type="SAM" id="Phobius"/>
    </source>
</evidence>
<dbReference type="AlphaFoldDB" id="A0A543CYN4"/>
<organism evidence="2 3">
    <name type="scientific">Pseudonocardia kunmingensis</name>
    <dbReference type="NCBI Taxonomy" id="630975"/>
    <lineage>
        <taxon>Bacteria</taxon>
        <taxon>Bacillati</taxon>
        <taxon>Actinomycetota</taxon>
        <taxon>Actinomycetes</taxon>
        <taxon>Pseudonocardiales</taxon>
        <taxon>Pseudonocardiaceae</taxon>
        <taxon>Pseudonocardia</taxon>
    </lineage>
</organism>
<dbReference type="SUPFAM" id="SSF69572">
    <property type="entry name" value="Activating enzymes of the ubiquitin-like proteins"/>
    <property type="match status" value="1"/>
</dbReference>
<feature type="transmembrane region" description="Helical" evidence="1">
    <location>
        <begin position="108"/>
        <end position="132"/>
    </location>
</feature>
<dbReference type="Proteomes" id="UP000315677">
    <property type="component" value="Unassembled WGS sequence"/>
</dbReference>
<name>A0A543CYN4_9PSEU</name>
<evidence type="ECO:0000313" key="2">
    <source>
        <dbReference type="EMBL" id="TQM02213.1"/>
    </source>
</evidence>